<reference evidence="3 5" key="1">
    <citation type="submission" date="2020-12" db="EMBL/GenBank/DDBJ databases">
        <title>Concerted genomic and epigenomic changes stabilize Arabidopsis allopolyploids.</title>
        <authorList>
            <person name="Chen Z."/>
        </authorList>
    </citation>
    <scope>NUCLEOTIDE SEQUENCE [LARGE SCALE GENOMIC DNA]</scope>
    <source>
        <strain evidence="3">As9502</strain>
        <tissue evidence="3">Leaf</tissue>
    </source>
</reference>
<comment type="caution">
    <text evidence="3">The sequence shown here is derived from an EMBL/GenBank/DDBJ whole genome shotgun (WGS) entry which is preliminary data.</text>
</comment>
<accession>A0A8T2BSR2</accession>
<sequence length="30" mass="3403">AGQLLLSEPEAAEHKAGHRRYRRCQGKARL</sequence>
<feature type="compositionally biased region" description="Basic residues" evidence="1">
    <location>
        <begin position="16"/>
        <end position="30"/>
    </location>
</feature>
<organism evidence="3 5">
    <name type="scientific">Arabidopsis suecica</name>
    <name type="common">Swedish thale-cress</name>
    <name type="synonym">Cardaminopsis suecica</name>
    <dbReference type="NCBI Taxonomy" id="45249"/>
    <lineage>
        <taxon>Eukaryota</taxon>
        <taxon>Viridiplantae</taxon>
        <taxon>Streptophyta</taxon>
        <taxon>Embryophyta</taxon>
        <taxon>Tracheophyta</taxon>
        <taxon>Spermatophyta</taxon>
        <taxon>Magnoliopsida</taxon>
        <taxon>eudicotyledons</taxon>
        <taxon>Gunneridae</taxon>
        <taxon>Pentapetalae</taxon>
        <taxon>rosids</taxon>
        <taxon>malvids</taxon>
        <taxon>Brassicales</taxon>
        <taxon>Brassicaceae</taxon>
        <taxon>Camelineae</taxon>
        <taxon>Arabidopsis</taxon>
    </lineage>
</organism>
<evidence type="ECO:0000313" key="5">
    <source>
        <dbReference type="Proteomes" id="UP000694251"/>
    </source>
</evidence>
<evidence type="ECO:0000256" key="1">
    <source>
        <dbReference type="SAM" id="MobiDB-lite"/>
    </source>
</evidence>
<keyword evidence="5" id="KW-1185">Reference proteome</keyword>
<dbReference type="EMBL" id="JAEFBJ010000007">
    <property type="protein sequence ID" value="KAG7588703.1"/>
    <property type="molecule type" value="Genomic_DNA"/>
</dbReference>
<name>A0A8T2BSR2_ARASU</name>
<feature type="region of interest" description="Disordered" evidence="1">
    <location>
        <begin position="1"/>
        <end position="30"/>
    </location>
</feature>
<dbReference type="EMBL" id="JAEFBJ010000007">
    <property type="protein sequence ID" value="KAG7588743.1"/>
    <property type="molecule type" value="Genomic_DNA"/>
</dbReference>
<dbReference type="EMBL" id="JAEFBJ010000007">
    <property type="protein sequence ID" value="KAG7588750.1"/>
    <property type="molecule type" value="Genomic_DNA"/>
</dbReference>
<dbReference type="AlphaFoldDB" id="A0A8T2BSR2"/>
<dbReference type="Proteomes" id="UP000694251">
    <property type="component" value="Chromosome 7"/>
</dbReference>
<evidence type="ECO:0000313" key="4">
    <source>
        <dbReference type="EMBL" id="KAG7588750.1"/>
    </source>
</evidence>
<protein>
    <submittedName>
        <fullName evidence="3">Uncharacterized protein</fullName>
    </submittedName>
</protein>
<feature type="non-terminal residue" evidence="3">
    <location>
        <position position="1"/>
    </location>
</feature>
<gene>
    <name evidence="2" type="ORF">ISN44_As07g010200</name>
    <name evidence="3" type="ORF">ISN44_As07g010630</name>
    <name evidence="4" type="ORF">ISN44_As07g010710</name>
</gene>
<evidence type="ECO:0000313" key="2">
    <source>
        <dbReference type="EMBL" id="KAG7588703.1"/>
    </source>
</evidence>
<feature type="non-terminal residue" evidence="3">
    <location>
        <position position="30"/>
    </location>
</feature>
<proteinExistence type="predicted"/>
<evidence type="ECO:0000313" key="3">
    <source>
        <dbReference type="EMBL" id="KAG7588743.1"/>
    </source>
</evidence>